<dbReference type="InterPro" id="IPR000847">
    <property type="entry name" value="LysR_HTH_N"/>
</dbReference>
<dbReference type="InterPro" id="IPR036388">
    <property type="entry name" value="WH-like_DNA-bd_sf"/>
</dbReference>
<dbReference type="Proteomes" id="UP000193061">
    <property type="component" value="Unassembled WGS sequence"/>
</dbReference>
<keyword evidence="7" id="KW-1185">Reference proteome</keyword>
<gene>
    <name evidence="6" type="primary">gcvA_8</name>
    <name evidence="6" type="ORF">ROA7450_01255</name>
</gene>
<dbReference type="Pfam" id="PF03466">
    <property type="entry name" value="LysR_substrate"/>
    <property type="match status" value="1"/>
</dbReference>
<dbReference type="Gene3D" id="3.40.190.10">
    <property type="entry name" value="Periplasmic binding protein-like II"/>
    <property type="match status" value="2"/>
</dbReference>
<dbReference type="EMBL" id="FWFX01000003">
    <property type="protein sequence ID" value="SLN29297.1"/>
    <property type="molecule type" value="Genomic_DNA"/>
</dbReference>
<evidence type="ECO:0000256" key="1">
    <source>
        <dbReference type="ARBA" id="ARBA00009437"/>
    </source>
</evidence>
<comment type="similarity">
    <text evidence="1">Belongs to the LysR transcriptional regulatory family.</text>
</comment>
<keyword evidence="4" id="KW-0804">Transcription</keyword>
<dbReference type="PANTHER" id="PTHR30537:SF79">
    <property type="entry name" value="TRANSCRIPTIONAL REGULATOR-RELATED"/>
    <property type="match status" value="1"/>
</dbReference>
<dbReference type="Pfam" id="PF00126">
    <property type="entry name" value="HTH_1"/>
    <property type="match status" value="1"/>
</dbReference>
<dbReference type="SUPFAM" id="SSF46785">
    <property type="entry name" value="Winged helix' DNA-binding domain"/>
    <property type="match status" value="1"/>
</dbReference>
<evidence type="ECO:0000313" key="6">
    <source>
        <dbReference type="EMBL" id="SLN29297.1"/>
    </source>
</evidence>
<proteinExistence type="inferred from homology"/>
<organism evidence="6 7">
    <name type="scientific">Roseovarius albus</name>
    <dbReference type="NCBI Taxonomy" id="1247867"/>
    <lineage>
        <taxon>Bacteria</taxon>
        <taxon>Pseudomonadati</taxon>
        <taxon>Pseudomonadota</taxon>
        <taxon>Alphaproteobacteria</taxon>
        <taxon>Rhodobacterales</taxon>
        <taxon>Roseobacteraceae</taxon>
        <taxon>Roseovarius</taxon>
    </lineage>
</organism>
<evidence type="ECO:0000313" key="7">
    <source>
        <dbReference type="Proteomes" id="UP000193061"/>
    </source>
</evidence>
<dbReference type="GO" id="GO:0006351">
    <property type="term" value="P:DNA-templated transcription"/>
    <property type="evidence" value="ECO:0007669"/>
    <property type="project" value="TreeGrafter"/>
</dbReference>
<dbReference type="GO" id="GO:0003700">
    <property type="term" value="F:DNA-binding transcription factor activity"/>
    <property type="evidence" value="ECO:0007669"/>
    <property type="project" value="InterPro"/>
</dbReference>
<protein>
    <submittedName>
        <fullName evidence="6">Glycine cleavage system transcriptional activator</fullName>
    </submittedName>
</protein>
<feature type="domain" description="HTH lysR-type" evidence="5">
    <location>
        <begin position="12"/>
        <end position="69"/>
    </location>
</feature>
<name>A0A1X6YSA6_9RHOB</name>
<dbReference type="PRINTS" id="PR00039">
    <property type="entry name" value="HTHLYSR"/>
</dbReference>
<dbReference type="InterPro" id="IPR058163">
    <property type="entry name" value="LysR-type_TF_proteobact-type"/>
</dbReference>
<keyword evidence="2" id="KW-0805">Transcription regulation</keyword>
<keyword evidence="3" id="KW-0238">DNA-binding</keyword>
<dbReference type="PROSITE" id="PS50931">
    <property type="entry name" value="HTH_LYSR"/>
    <property type="match status" value="1"/>
</dbReference>
<evidence type="ECO:0000256" key="2">
    <source>
        <dbReference type="ARBA" id="ARBA00023015"/>
    </source>
</evidence>
<evidence type="ECO:0000259" key="5">
    <source>
        <dbReference type="PROSITE" id="PS50931"/>
    </source>
</evidence>
<dbReference type="InterPro" id="IPR036390">
    <property type="entry name" value="WH_DNA-bd_sf"/>
</dbReference>
<sequence>MAVMHGSMMNLPHLSYLRSFEAAARHLSFTSASEELNCTQSAVSNHVRSLEKYLGRPLFVRHPQSLSLTDLGTAYLPSVRQALVQIDMATQSLMTQTLKREVVLSCPVALAGGWLPNVLDGFHQAHPEVGLTVHGTIWDDVAERVSDISITVRHDSEATPELKKLWDDQLTVVCAPDFEAGAELLTRPEQLLEAELIHILGRPVYWKLISNHFNLAELEARSGAKTNSSNIAIEMVVNGLGCAVLPRSLVMAHVQRGLLREPFELNIASPWNYFLQVADSNPPQSVRRCLDWLTTKSKEMQDNLDGN</sequence>
<reference evidence="6 7" key="1">
    <citation type="submission" date="2017-03" db="EMBL/GenBank/DDBJ databases">
        <authorList>
            <person name="Afonso C.L."/>
            <person name="Miller P.J."/>
            <person name="Scott M.A."/>
            <person name="Spackman E."/>
            <person name="Goraichik I."/>
            <person name="Dimitrov K.M."/>
            <person name="Suarez D.L."/>
            <person name="Swayne D.E."/>
        </authorList>
    </citation>
    <scope>NUCLEOTIDE SEQUENCE [LARGE SCALE GENOMIC DNA]</scope>
    <source>
        <strain evidence="6 7">CECT 7450</strain>
    </source>
</reference>
<dbReference type="AlphaFoldDB" id="A0A1X6YSA6"/>
<dbReference type="GO" id="GO:0043565">
    <property type="term" value="F:sequence-specific DNA binding"/>
    <property type="evidence" value="ECO:0007669"/>
    <property type="project" value="TreeGrafter"/>
</dbReference>
<accession>A0A1X6YSA6</accession>
<dbReference type="PANTHER" id="PTHR30537">
    <property type="entry name" value="HTH-TYPE TRANSCRIPTIONAL REGULATOR"/>
    <property type="match status" value="1"/>
</dbReference>
<evidence type="ECO:0000256" key="3">
    <source>
        <dbReference type="ARBA" id="ARBA00023125"/>
    </source>
</evidence>
<dbReference type="Gene3D" id="1.10.10.10">
    <property type="entry name" value="Winged helix-like DNA-binding domain superfamily/Winged helix DNA-binding domain"/>
    <property type="match status" value="1"/>
</dbReference>
<dbReference type="SUPFAM" id="SSF53850">
    <property type="entry name" value="Periplasmic binding protein-like II"/>
    <property type="match status" value="1"/>
</dbReference>
<evidence type="ECO:0000256" key="4">
    <source>
        <dbReference type="ARBA" id="ARBA00023163"/>
    </source>
</evidence>
<dbReference type="InterPro" id="IPR005119">
    <property type="entry name" value="LysR_subst-bd"/>
</dbReference>